<sequence>MATLTQLYDEYEGDFIDGMINHFKFSGKKEIVFRIRFIKDHDGYLHEPLAQKYKKKLVDEGNEANAGQIFRQTLASICDKLEEMGCPPSRASKRWTECRSWLREEMFKIWAKEQGLIKLKSIDECWQELKEKAAHPEGLTVEIPALGNMGARTNRKRHEIPVNSNLIYRVDFPKPGHLMLFEREPNGTIVCLCPSEFAPESEYQGKETKLPHPDSEYQYFGSDELGWEQLVAVITPELPPLQWLEDSRQEALEVNQDHLAGILDYVNGQTNAEVLYTEYWVVNS</sequence>
<reference evidence="3" key="1">
    <citation type="submission" date="2019-02" db="EMBL/GenBank/DDBJ databases">
        <title>Draft genome sequence of Planktothrix agardhii NIES-905.</title>
        <authorList>
            <person name="Yamaguchi H."/>
            <person name="Suzuki S."/>
            <person name="Kawachi M."/>
        </authorList>
    </citation>
    <scope>NUCLEOTIDE SEQUENCE [LARGE SCALE GENOMIC DNA]</scope>
    <source>
        <strain evidence="3">CCAP 1459/11A</strain>
    </source>
</reference>
<dbReference type="InterPro" id="IPR025493">
    <property type="entry name" value="DUF4384"/>
</dbReference>
<dbReference type="RefSeq" id="WP_141295844.1">
    <property type="nucleotide sequence ID" value="NZ_BJCD01000066.1"/>
</dbReference>
<accession>A0A4P6A3Q9</accession>
<protein>
    <recommendedName>
        <fullName evidence="1">DUF4384 domain-containing protein</fullName>
    </recommendedName>
</protein>
<evidence type="ECO:0000313" key="2">
    <source>
        <dbReference type="EMBL" id="GDZ95767.1"/>
    </source>
</evidence>
<evidence type="ECO:0000259" key="1">
    <source>
        <dbReference type="Pfam" id="PF14326"/>
    </source>
</evidence>
<evidence type="ECO:0000313" key="3">
    <source>
        <dbReference type="Proteomes" id="UP000299794"/>
    </source>
</evidence>
<dbReference type="Pfam" id="PF14326">
    <property type="entry name" value="DUF4384"/>
    <property type="match status" value="1"/>
</dbReference>
<dbReference type="EMBL" id="BJCD01000066">
    <property type="protein sequence ID" value="GDZ95767.1"/>
    <property type="molecule type" value="Genomic_DNA"/>
</dbReference>
<proteinExistence type="predicted"/>
<name>A0A4P6A3Q9_PLAAG</name>
<dbReference type="AlphaFoldDB" id="A0A4P6A3Q9"/>
<dbReference type="Proteomes" id="UP000299794">
    <property type="component" value="Unassembled WGS sequence"/>
</dbReference>
<comment type="caution">
    <text evidence="2">The sequence shown here is derived from an EMBL/GenBank/DDBJ whole genome shotgun (WGS) entry which is preliminary data.</text>
</comment>
<organism evidence="2 3">
    <name type="scientific">Planktothrix agardhii CCAP 1459/11A</name>
    <dbReference type="NCBI Taxonomy" id="282420"/>
    <lineage>
        <taxon>Bacteria</taxon>
        <taxon>Bacillati</taxon>
        <taxon>Cyanobacteriota</taxon>
        <taxon>Cyanophyceae</taxon>
        <taxon>Oscillatoriophycideae</taxon>
        <taxon>Oscillatoriales</taxon>
        <taxon>Microcoleaceae</taxon>
        <taxon>Planktothrix</taxon>
    </lineage>
</organism>
<gene>
    <name evidence="2" type="ORF">PA905_41970</name>
</gene>
<feature type="domain" description="DUF4384" evidence="1">
    <location>
        <begin position="162"/>
        <end position="236"/>
    </location>
</feature>